<evidence type="ECO:0000256" key="6">
    <source>
        <dbReference type="ARBA" id="ARBA00022989"/>
    </source>
</evidence>
<protein>
    <submittedName>
        <fullName evidence="13">Olfactory receptor 7E24</fullName>
    </submittedName>
</protein>
<evidence type="ECO:0000256" key="7">
    <source>
        <dbReference type="ARBA" id="ARBA00023040"/>
    </source>
</evidence>
<dbReference type="PANTHER" id="PTHR48001">
    <property type="entry name" value="OLFACTORY RECEPTOR"/>
    <property type="match status" value="1"/>
</dbReference>
<keyword evidence="3" id="KW-0716">Sensory transduction</keyword>
<feature type="transmembrane region" description="Helical" evidence="11">
    <location>
        <begin position="70"/>
        <end position="87"/>
    </location>
</feature>
<gene>
    <name evidence="13" type="ORF">GW7_13550</name>
</gene>
<sequence length="278" mass="31401">MYLVALLGNLLIILAIISDSHLHTPMYFFLFNLSLADIGFISTTVPKMIVDIRLQSKVISYKGCLAQMSLFLIFGCMDDMLLTVMAYDRFVAICHPLQYHVIMNPHLCVFLVMLSVLFSLLESQLHNLIALHFTYFEDVNISNFFCEPSQLLHLICSDNFTKNIVTYFVGVIYGFHPLSGIFFSYYKIVSSILRIPSSSGKHKAFSTCGSHLSVVCLFYGTAIGIYITSSVSYSPIKILAASVMYSAVIPMLNPFIYSLRNNDIKCALRRLQIRTMQS</sequence>
<evidence type="ECO:0000256" key="8">
    <source>
        <dbReference type="ARBA" id="ARBA00023136"/>
    </source>
</evidence>
<dbReference type="InterPro" id="IPR000725">
    <property type="entry name" value="Olfact_rcpt"/>
</dbReference>
<evidence type="ECO:0000256" key="2">
    <source>
        <dbReference type="ARBA" id="ARBA00022475"/>
    </source>
</evidence>
<dbReference type="PROSITE" id="PS50262">
    <property type="entry name" value="G_PROTEIN_RECEP_F1_2"/>
    <property type="match status" value="1"/>
</dbReference>
<comment type="subcellular location">
    <subcellularLocation>
        <location evidence="1">Cell membrane</location>
        <topology evidence="1">Multi-pass membrane protein</topology>
    </subcellularLocation>
</comment>
<keyword evidence="10" id="KW-0807">Transducer</keyword>
<dbReference type="OMA" id="HLCCSLV"/>
<feature type="transmembrane region" description="Helical" evidence="11">
    <location>
        <begin position="165"/>
        <end position="186"/>
    </location>
</feature>
<dbReference type="InterPro" id="IPR000276">
    <property type="entry name" value="GPCR_Rhodpsn"/>
</dbReference>
<keyword evidence="2" id="KW-1003">Cell membrane</keyword>
<dbReference type="SUPFAM" id="SSF81321">
    <property type="entry name" value="Family A G protein-coupled receptor-like"/>
    <property type="match status" value="1"/>
</dbReference>
<dbReference type="Gene3D" id="1.20.1070.10">
    <property type="entry name" value="Rhodopsin 7-helix transmembrane proteins"/>
    <property type="match status" value="1"/>
</dbReference>
<evidence type="ECO:0000256" key="1">
    <source>
        <dbReference type="ARBA" id="ARBA00004651"/>
    </source>
</evidence>
<dbReference type="AlphaFoldDB" id="G5B104"/>
<dbReference type="Proteomes" id="UP000006813">
    <property type="component" value="Unassembled WGS sequence"/>
</dbReference>
<keyword evidence="9 13" id="KW-0675">Receptor</keyword>
<dbReference type="GO" id="GO:0004930">
    <property type="term" value="F:G protein-coupled receptor activity"/>
    <property type="evidence" value="ECO:0007669"/>
    <property type="project" value="UniProtKB-KW"/>
</dbReference>
<keyword evidence="6 11" id="KW-1133">Transmembrane helix</keyword>
<feature type="transmembrane region" description="Helical" evidence="11">
    <location>
        <begin position="99"/>
        <end position="121"/>
    </location>
</feature>
<keyword evidence="7" id="KW-0297">G-protein coupled receptor</keyword>
<keyword evidence="4 11" id="KW-0812">Transmembrane</keyword>
<dbReference type="GO" id="GO:0005886">
    <property type="term" value="C:plasma membrane"/>
    <property type="evidence" value="ECO:0007669"/>
    <property type="project" value="UniProtKB-SubCell"/>
</dbReference>
<dbReference type="PRINTS" id="PR00237">
    <property type="entry name" value="GPCRRHODOPSN"/>
</dbReference>
<feature type="transmembrane region" description="Helical" evidence="11">
    <location>
        <begin position="239"/>
        <end position="259"/>
    </location>
</feature>
<feature type="domain" description="G-protein coupled receptors family 1 profile" evidence="12">
    <location>
        <begin position="8"/>
        <end position="257"/>
    </location>
</feature>
<accession>G5B104</accession>
<evidence type="ECO:0000256" key="10">
    <source>
        <dbReference type="ARBA" id="ARBA00023224"/>
    </source>
</evidence>
<evidence type="ECO:0000256" key="11">
    <source>
        <dbReference type="SAM" id="Phobius"/>
    </source>
</evidence>
<dbReference type="EMBL" id="JH167912">
    <property type="protein sequence ID" value="EHB02965.1"/>
    <property type="molecule type" value="Genomic_DNA"/>
</dbReference>
<feature type="transmembrane region" description="Helical" evidence="11">
    <location>
        <begin position="207"/>
        <end position="227"/>
    </location>
</feature>
<dbReference type="PRINTS" id="PR00245">
    <property type="entry name" value="OLFACTORYR"/>
</dbReference>
<dbReference type="CDD" id="cd15234">
    <property type="entry name" value="7tmA_OR7-like"/>
    <property type="match status" value="1"/>
</dbReference>
<evidence type="ECO:0000313" key="14">
    <source>
        <dbReference type="Proteomes" id="UP000006813"/>
    </source>
</evidence>
<evidence type="ECO:0000256" key="3">
    <source>
        <dbReference type="ARBA" id="ARBA00022606"/>
    </source>
</evidence>
<dbReference type="InParanoid" id="G5B104"/>
<proteinExistence type="predicted"/>
<evidence type="ECO:0000256" key="4">
    <source>
        <dbReference type="ARBA" id="ARBA00022692"/>
    </source>
</evidence>
<evidence type="ECO:0000256" key="9">
    <source>
        <dbReference type="ARBA" id="ARBA00023170"/>
    </source>
</evidence>
<dbReference type="FunFam" id="1.20.1070.10:FF:000009">
    <property type="entry name" value="Olfactory receptor"/>
    <property type="match status" value="1"/>
</dbReference>
<evidence type="ECO:0000259" key="12">
    <source>
        <dbReference type="PROSITE" id="PS50262"/>
    </source>
</evidence>
<organism evidence="13 14">
    <name type="scientific">Heterocephalus glaber</name>
    <name type="common">Naked mole rat</name>
    <dbReference type="NCBI Taxonomy" id="10181"/>
    <lineage>
        <taxon>Eukaryota</taxon>
        <taxon>Metazoa</taxon>
        <taxon>Chordata</taxon>
        <taxon>Craniata</taxon>
        <taxon>Vertebrata</taxon>
        <taxon>Euteleostomi</taxon>
        <taxon>Mammalia</taxon>
        <taxon>Eutheria</taxon>
        <taxon>Euarchontoglires</taxon>
        <taxon>Glires</taxon>
        <taxon>Rodentia</taxon>
        <taxon>Hystricomorpha</taxon>
        <taxon>Bathyergidae</taxon>
        <taxon>Heterocephalus</taxon>
    </lineage>
</organism>
<evidence type="ECO:0000256" key="5">
    <source>
        <dbReference type="ARBA" id="ARBA00022725"/>
    </source>
</evidence>
<keyword evidence="8 11" id="KW-0472">Membrane</keyword>
<keyword evidence="5" id="KW-0552">Olfaction</keyword>
<dbReference type="GO" id="GO:0004984">
    <property type="term" value="F:olfactory receptor activity"/>
    <property type="evidence" value="ECO:0007669"/>
    <property type="project" value="InterPro"/>
</dbReference>
<dbReference type="Pfam" id="PF13853">
    <property type="entry name" value="7tm_4"/>
    <property type="match status" value="1"/>
</dbReference>
<reference evidence="13 14" key="1">
    <citation type="journal article" date="2011" name="Nature">
        <title>Genome sequencing reveals insights into physiology and longevity of the naked mole rat.</title>
        <authorList>
            <person name="Kim E.B."/>
            <person name="Fang X."/>
            <person name="Fushan A.A."/>
            <person name="Huang Z."/>
            <person name="Lobanov A.V."/>
            <person name="Han L."/>
            <person name="Marino S.M."/>
            <person name="Sun X."/>
            <person name="Turanov A.A."/>
            <person name="Yang P."/>
            <person name="Yim S.H."/>
            <person name="Zhao X."/>
            <person name="Kasaikina M.V."/>
            <person name="Stoletzki N."/>
            <person name="Peng C."/>
            <person name="Polak P."/>
            <person name="Xiong Z."/>
            <person name="Kiezun A."/>
            <person name="Zhu Y."/>
            <person name="Chen Y."/>
            <person name="Kryukov G.V."/>
            <person name="Zhang Q."/>
            <person name="Peshkin L."/>
            <person name="Yang L."/>
            <person name="Bronson R.T."/>
            <person name="Buffenstein R."/>
            <person name="Wang B."/>
            <person name="Han C."/>
            <person name="Li Q."/>
            <person name="Chen L."/>
            <person name="Zhao W."/>
            <person name="Sunyaev S.R."/>
            <person name="Park T.J."/>
            <person name="Zhang G."/>
            <person name="Wang J."/>
            <person name="Gladyshev V.N."/>
        </authorList>
    </citation>
    <scope>NUCLEOTIDE SEQUENCE [LARGE SCALE GENOMIC DNA]</scope>
</reference>
<evidence type="ECO:0000313" key="13">
    <source>
        <dbReference type="EMBL" id="EHB02965.1"/>
    </source>
</evidence>
<name>G5B104_HETGA</name>
<dbReference type="InterPro" id="IPR017452">
    <property type="entry name" value="GPCR_Rhodpsn_7TM"/>
</dbReference>